<gene>
    <name evidence="1" type="ORF">C462_05388</name>
</gene>
<reference evidence="1 2" key="1">
    <citation type="journal article" date="2014" name="PLoS Genet.">
        <title>Phylogenetically driven sequencing of extremely halophilic archaea reveals strategies for static and dynamic osmo-response.</title>
        <authorList>
            <person name="Becker E.A."/>
            <person name="Seitzer P.M."/>
            <person name="Tritt A."/>
            <person name="Larsen D."/>
            <person name="Krusor M."/>
            <person name="Yao A.I."/>
            <person name="Wu D."/>
            <person name="Madern D."/>
            <person name="Eisen J.A."/>
            <person name="Darling A.E."/>
            <person name="Facciotti M.T."/>
        </authorList>
    </citation>
    <scope>NUCLEOTIDE SEQUENCE [LARGE SCALE GENOMIC DNA]</scope>
    <source>
        <strain evidence="1 2">JCM 13916</strain>
    </source>
</reference>
<comment type="caution">
    <text evidence="1">The sequence shown here is derived from an EMBL/GenBank/DDBJ whole genome shotgun (WGS) entry which is preliminary data.</text>
</comment>
<accession>M0PQB1</accession>
<dbReference type="Proteomes" id="UP000011528">
    <property type="component" value="Unassembled WGS sequence"/>
</dbReference>
<organism evidence="1 2">
    <name type="scientific">Halorubrum distributum JCM 13916</name>
    <dbReference type="NCBI Taxonomy" id="1230455"/>
    <lineage>
        <taxon>Archaea</taxon>
        <taxon>Methanobacteriati</taxon>
        <taxon>Methanobacteriota</taxon>
        <taxon>Stenosarchaea group</taxon>
        <taxon>Halobacteria</taxon>
        <taxon>Halobacteriales</taxon>
        <taxon>Haloferacaceae</taxon>
        <taxon>Halorubrum</taxon>
        <taxon>Halorubrum distributum group</taxon>
    </lineage>
</organism>
<protein>
    <submittedName>
        <fullName evidence="1">Uncharacterized protein</fullName>
    </submittedName>
</protein>
<dbReference type="EMBL" id="AOJJ01000044">
    <property type="protein sequence ID" value="EMA71729.1"/>
    <property type="molecule type" value="Genomic_DNA"/>
</dbReference>
<proteinExistence type="predicted"/>
<sequence>MKLIFILGRSICVFYQSMFQYLIESDSMIWNIDFYGTLSTRIWIECCFFDFRFDSDIYRHTLSNISSTQKDFSQSEVLNLTN</sequence>
<evidence type="ECO:0000313" key="2">
    <source>
        <dbReference type="Proteomes" id="UP000011528"/>
    </source>
</evidence>
<name>M0PQB1_9EURY</name>
<dbReference type="AlphaFoldDB" id="M0PQB1"/>
<evidence type="ECO:0000313" key="1">
    <source>
        <dbReference type="EMBL" id="EMA71729.1"/>
    </source>
</evidence>